<dbReference type="Proteomes" id="UP001153076">
    <property type="component" value="Unassembled WGS sequence"/>
</dbReference>
<comment type="caution">
    <text evidence="2">The sequence shown here is derived from an EMBL/GenBank/DDBJ whole genome shotgun (WGS) entry which is preliminary data.</text>
</comment>
<proteinExistence type="predicted"/>
<accession>A0A9Q1KD88</accession>
<evidence type="ECO:0000256" key="1">
    <source>
        <dbReference type="SAM" id="MobiDB-lite"/>
    </source>
</evidence>
<keyword evidence="3" id="KW-1185">Reference proteome</keyword>
<evidence type="ECO:0000313" key="2">
    <source>
        <dbReference type="EMBL" id="KAJ8441233.1"/>
    </source>
</evidence>
<gene>
    <name evidence="2" type="ORF">Cgig2_033957</name>
</gene>
<name>A0A9Q1KD88_9CARY</name>
<feature type="region of interest" description="Disordered" evidence="1">
    <location>
        <begin position="160"/>
        <end position="180"/>
    </location>
</feature>
<dbReference type="EMBL" id="JAKOGI010000173">
    <property type="protein sequence ID" value="KAJ8441233.1"/>
    <property type="molecule type" value="Genomic_DNA"/>
</dbReference>
<feature type="compositionally biased region" description="Basic residues" evidence="1">
    <location>
        <begin position="117"/>
        <end position="141"/>
    </location>
</feature>
<dbReference type="OrthoDB" id="1752359at2759"/>
<sequence>MVINDAAELRLLSRGPRGSLMLDLHELRWYIIEVWLLSIEERLKDTQVPCLVKMIYNPQLRPEVTSRLRDTPPLSSDEYAKTKSIPRVRTADELWPKACKGHPLLLLMGRQGARPRGERRRAPHPRRASHFRKSVLTRKGRSPSGPVPEIVAEGAKFPEAPARLDPQDGPSSHFPNPKVVPTLKRTSLEKEYRLPAGYNFVISKVDATVNELPARCISVYRTALNYGLRFPLHPVIVDILTRHELAPTQIVPTSWHNICSFIATCELRSLTCTARAFNLVHIIQMDPNETRDLGWYYFNN</sequence>
<evidence type="ECO:0000313" key="3">
    <source>
        <dbReference type="Proteomes" id="UP001153076"/>
    </source>
</evidence>
<organism evidence="2 3">
    <name type="scientific">Carnegiea gigantea</name>
    <dbReference type="NCBI Taxonomy" id="171969"/>
    <lineage>
        <taxon>Eukaryota</taxon>
        <taxon>Viridiplantae</taxon>
        <taxon>Streptophyta</taxon>
        <taxon>Embryophyta</taxon>
        <taxon>Tracheophyta</taxon>
        <taxon>Spermatophyta</taxon>
        <taxon>Magnoliopsida</taxon>
        <taxon>eudicotyledons</taxon>
        <taxon>Gunneridae</taxon>
        <taxon>Pentapetalae</taxon>
        <taxon>Caryophyllales</taxon>
        <taxon>Cactineae</taxon>
        <taxon>Cactaceae</taxon>
        <taxon>Cactoideae</taxon>
        <taxon>Echinocereeae</taxon>
        <taxon>Carnegiea</taxon>
    </lineage>
</organism>
<reference evidence="2" key="1">
    <citation type="submission" date="2022-04" db="EMBL/GenBank/DDBJ databases">
        <title>Carnegiea gigantea Genome sequencing and assembly v2.</title>
        <authorList>
            <person name="Copetti D."/>
            <person name="Sanderson M.J."/>
            <person name="Burquez A."/>
            <person name="Wojciechowski M.F."/>
        </authorList>
    </citation>
    <scope>NUCLEOTIDE SEQUENCE</scope>
    <source>
        <strain evidence="2">SGP5-SGP5p</strain>
        <tissue evidence="2">Aerial part</tissue>
    </source>
</reference>
<feature type="region of interest" description="Disordered" evidence="1">
    <location>
        <begin position="112"/>
        <end position="148"/>
    </location>
</feature>
<dbReference type="AlphaFoldDB" id="A0A9Q1KD88"/>
<protein>
    <submittedName>
        <fullName evidence="2">Uncharacterized protein</fullName>
    </submittedName>
</protein>